<evidence type="ECO:0000256" key="9">
    <source>
        <dbReference type="ARBA" id="ARBA00022786"/>
    </source>
</evidence>
<evidence type="ECO:0000313" key="13">
    <source>
        <dbReference type="WBParaSite" id="TCONS_00003631.p1"/>
    </source>
</evidence>
<evidence type="ECO:0000256" key="4">
    <source>
        <dbReference type="ARBA" id="ARBA00004906"/>
    </source>
</evidence>
<dbReference type="GO" id="GO:0005634">
    <property type="term" value="C:nucleus"/>
    <property type="evidence" value="ECO:0007669"/>
    <property type="project" value="UniProtKB-SubCell"/>
</dbReference>
<dbReference type="GO" id="GO:0008168">
    <property type="term" value="F:methyltransferase activity"/>
    <property type="evidence" value="ECO:0007669"/>
    <property type="project" value="InterPro"/>
</dbReference>
<dbReference type="PANTHER" id="PTHR13931">
    <property type="entry name" value="UBIQUITINATION FACTOR E4"/>
    <property type="match status" value="1"/>
</dbReference>
<dbReference type="CDD" id="cd16658">
    <property type="entry name" value="RING-Ubox_UBE4B"/>
    <property type="match status" value="1"/>
</dbReference>
<evidence type="ECO:0000256" key="6">
    <source>
        <dbReference type="ARBA" id="ARBA00012483"/>
    </source>
</evidence>
<dbReference type="SMART" id="SM00504">
    <property type="entry name" value="Ubox"/>
    <property type="match status" value="1"/>
</dbReference>
<dbReference type="Pfam" id="PF04564">
    <property type="entry name" value="U-box"/>
    <property type="match status" value="1"/>
</dbReference>
<keyword evidence="12" id="KW-1185">Reference proteome</keyword>
<evidence type="ECO:0000256" key="2">
    <source>
        <dbReference type="ARBA" id="ARBA00004123"/>
    </source>
</evidence>
<dbReference type="GO" id="GO:0034450">
    <property type="term" value="F:ubiquitin-ubiquitin ligase activity"/>
    <property type="evidence" value="ECO:0007669"/>
    <property type="project" value="InterPro"/>
</dbReference>
<dbReference type="SUPFAM" id="SSF53335">
    <property type="entry name" value="S-adenosyl-L-methionine-dependent methyltransferases"/>
    <property type="match status" value="1"/>
</dbReference>
<name>A0AAF5CYF3_STRER</name>
<dbReference type="Gene3D" id="3.40.50.150">
    <property type="entry name" value="Vaccinia Virus protein VP39"/>
    <property type="match status" value="1"/>
</dbReference>
<dbReference type="Gene3D" id="3.30.40.10">
    <property type="entry name" value="Zinc/RING finger domain, C3HC4 (zinc finger)"/>
    <property type="match status" value="1"/>
</dbReference>
<dbReference type="InterPro" id="IPR045132">
    <property type="entry name" value="UBE4"/>
</dbReference>
<dbReference type="FunFam" id="3.30.40.10:FF:000055">
    <property type="entry name" value="Ubiquitin conjugation factor e4 a"/>
    <property type="match status" value="1"/>
</dbReference>
<evidence type="ECO:0000256" key="1">
    <source>
        <dbReference type="ARBA" id="ARBA00000900"/>
    </source>
</evidence>
<evidence type="ECO:0000256" key="7">
    <source>
        <dbReference type="ARBA" id="ARBA00022490"/>
    </source>
</evidence>
<organism evidence="12 13">
    <name type="scientific">Strongyloides stercoralis</name>
    <name type="common">Threadworm</name>
    <dbReference type="NCBI Taxonomy" id="6248"/>
    <lineage>
        <taxon>Eukaryota</taxon>
        <taxon>Metazoa</taxon>
        <taxon>Ecdysozoa</taxon>
        <taxon>Nematoda</taxon>
        <taxon>Chromadorea</taxon>
        <taxon>Rhabditida</taxon>
        <taxon>Tylenchina</taxon>
        <taxon>Panagrolaimomorpha</taxon>
        <taxon>Strongyloidoidea</taxon>
        <taxon>Strongyloididae</taxon>
        <taxon>Strongyloides</taxon>
    </lineage>
</organism>
<evidence type="ECO:0000313" key="12">
    <source>
        <dbReference type="Proteomes" id="UP000035681"/>
    </source>
</evidence>
<accession>A0AAF5CYF3</accession>
<comment type="pathway">
    <text evidence="4">Protein modification; protein ubiquitination.</text>
</comment>
<proteinExistence type="inferred from homology"/>
<evidence type="ECO:0000256" key="3">
    <source>
        <dbReference type="ARBA" id="ARBA00004496"/>
    </source>
</evidence>
<dbReference type="WBParaSite" id="TCONS_00003631.p1">
    <property type="protein sequence ID" value="TCONS_00003631.p1"/>
    <property type="gene ID" value="XLOC_000044"/>
</dbReference>
<dbReference type="EC" id="2.3.2.27" evidence="6"/>
<dbReference type="AlphaFoldDB" id="A0AAF5CYF3"/>
<dbReference type="PANTHER" id="PTHR13931:SF2">
    <property type="entry name" value="UBIQUITIN CONJUGATION FACTOR E4 B"/>
    <property type="match status" value="1"/>
</dbReference>
<dbReference type="GO" id="GO:0000209">
    <property type="term" value="P:protein polyubiquitination"/>
    <property type="evidence" value="ECO:0007669"/>
    <property type="project" value="TreeGrafter"/>
</dbReference>
<reference evidence="13" key="1">
    <citation type="submission" date="2024-02" db="UniProtKB">
        <authorList>
            <consortium name="WormBaseParasite"/>
        </authorList>
    </citation>
    <scope>IDENTIFICATION</scope>
</reference>
<dbReference type="Pfam" id="PF05971">
    <property type="entry name" value="Methyltransf_10"/>
    <property type="match status" value="1"/>
</dbReference>
<dbReference type="Proteomes" id="UP000035681">
    <property type="component" value="Unplaced"/>
</dbReference>
<evidence type="ECO:0000256" key="5">
    <source>
        <dbReference type="ARBA" id="ARBA00007434"/>
    </source>
</evidence>
<comment type="catalytic activity">
    <reaction evidence="1">
        <text>S-ubiquitinyl-[E2 ubiquitin-conjugating enzyme]-L-cysteine + [acceptor protein]-L-lysine = [E2 ubiquitin-conjugating enzyme]-L-cysteine + N(6)-ubiquitinyl-[acceptor protein]-L-lysine.</text>
        <dbReference type="EC" id="2.3.2.27"/>
    </reaction>
</comment>
<dbReference type="GO" id="GO:0036503">
    <property type="term" value="P:ERAD pathway"/>
    <property type="evidence" value="ECO:0007669"/>
    <property type="project" value="InterPro"/>
</dbReference>
<keyword evidence="8" id="KW-0808">Transferase</keyword>
<dbReference type="GO" id="GO:0000151">
    <property type="term" value="C:ubiquitin ligase complex"/>
    <property type="evidence" value="ECO:0007669"/>
    <property type="project" value="InterPro"/>
</dbReference>
<dbReference type="InterPro" id="IPR019474">
    <property type="entry name" value="Ub_conjug_fac_E4_core"/>
</dbReference>
<evidence type="ECO:0000256" key="10">
    <source>
        <dbReference type="ARBA" id="ARBA00023242"/>
    </source>
</evidence>
<feature type="domain" description="U-box" evidence="11">
    <location>
        <begin position="1300"/>
        <end position="1374"/>
    </location>
</feature>
<dbReference type="InterPro" id="IPR013083">
    <property type="entry name" value="Znf_RING/FYVE/PHD"/>
</dbReference>
<comment type="subcellular location">
    <subcellularLocation>
        <location evidence="3">Cytoplasm</location>
    </subcellularLocation>
    <subcellularLocation>
        <location evidence="2">Nucleus</location>
    </subcellularLocation>
</comment>
<keyword evidence="9" id="KW-0833">Ubl conjugation pathway</keyword>
<dbReference type="GO" id="GO:0006511">
    <property type="term" value="P:ubiquitin-dependent protein catabolic process"/>
    <property type="evidence" value="ECO:0007669"/>
    <property type="project" value="InterPro"/>
</dbReference>
<evidence type="ECO:0000256" key="8">
    <source>
        <dbReference type="ARBA" id="ARBA00022679"/>
    </source>
</evidence>
<evidence type="ECO:0000259" key="11">
    <source>
        <dbReference type="PROSITE" id="PS51698"/>
    </source>
</evidence>
<keyword evidence="7" id="KW-0963">Cytoplasm</keyword>
<dbReference type="InterPro" id="IPR029063">
    <property type="entry name" value="SAM-dependent_MTases_sf"/>
</dbReference>
<dbReference type="PROSITE" id="PS51698">
    <property type="entry name" value="U_BOX"/>
    <property type="match status" value="1"/>
</dbReference>
<dbReference type="Pfam" id="PF10408">
    <property type="entry name" value="Ufd2P_core"/>
    <property type="match status" value="1"/>
</dbReference>
<dbReference type="InterPro" id="IPR010286">
    <property type="entry name" value="METTL16/RlmF"/>
</dbReference>
<comment type="similarity">
    <text evidence="5">Belongs to the ubiquitin conjugation factor E4 family.</text>
</comment>
<protein>
    <recommendedName>
        <fullName evidence="6">RING-type E3 ubiquitin transferase</fullName>
        <ecNumber evidence="6">2.3.2.27</ecNumber>
    </recommendedName>
</protein>
<dbReference type="GO" id="GO:0005737">
    <property type="term" value="C:cytoplasm"/>
    <property type="evidence" value="ECO:0007669"/>
    <property type="project" value="UniProtKB-SubCell"/>
</dbReference>
<keyword evidence="10" id="KW-0539">Nucleus</keyword>
<dbReference type="InterPro" id="IPR003613">
    <property type="entry name" value="Ubox_domain"/>
</dbReference>
<sequence length="1377" mass="160022">MHPRNIFFNNKPDFNQLAIKYEELRKVCKLNKKGKFQVHFQNSDSSRIVAEVLLKEYFSINVKFSKNHLIPRICNRIDYLLIIEDFLKENYKEDKKFFGIDIGVGANCIYPLLGTKLLGWNFIGIDIDIDAIEEGKKIIFSNNLEEKIMLLLKEKTDDSNTFALAIKNISDDVKIFSMSNPPFFDEEEIKNRFIDLESLKINTLPSKRHTPSSITIATENELLSTGGEVYFIKKMIEDSQDDNISKKITLFTSLIGKKKSIILIENILKNIKSCWYKFYEMKHGKTSRWIVMWTFSEFHIFPNQNYRKRKTVLNSNGFRFFNIMLILIRTYSHHLSKQKYSHPNLFRTQYILFHCRTSIIMSEQDSTSVFKNSTNGYNETFNTLDTDFNVASALPDEVSRISLTLSDVIGIDESTCRRCLEDFCDGTSNNRAQVEAFLKAVYCHKLAQVKPEEDKNPLTSKIQAYFGFSFTPEIGCQLENAFCKLLLIDFEKTFNGSCNEFLDVKVRKLLQGMSFVIVQCFINIVVDEIFCFSLSKNVFVDGFIYQLSKTDKEQSLKLLVKFMSEHLSAEYMTAFFTPIFQKLRKLAIDRRPTRQIALTSTQVVHAELQWFPLVIFSKLLLFDDNTKSPFNIFDVVVNQKNFSFDFSQKDTPCFMAMCTYLGPFFSLGVFDNGDIECSREMNRIFDGQEIENISNSGLARQIQDIHSNIRRHLLSICQALVTKTTTRQIMTQYLVDVIIATEGRGKYHFEKSEHLGHVFMTNFLHVVISLASKVRLDNLDFNYLAKKGCQLPVHDLTKINMTSQDADKFCKQFNDKDEKFNFNTTIFYVAIYAIHTGFQPLINEFTSCKRDWNYVKNDLKKLREAYEREIERGAHSEIIRSYMQFRMHEESTKQLKYCLMSSIIMLYDQSITRVLAPFMDKLSLFLLDTLHPEAKKNFIPDDASDLFKFLPEMIIEHMLSIFQFMETDNPGNGYCLPLVQRFLIVLSVSPHYFKAPFNYAKFLEVIVQSWNHARTPMSTNYYQQILINNSTNSKITPILLKFYCDVESTGASSEFYDKFNIRRCIHYILERFWGHANQKAMLIKAMNSTSQEMLRFANIVIGDSTFLFDEVVGGMKKAVSLEKELIELRKSIQRDDDEIKNKQSKYDEAVRGVTSWIHTLSESLDLLKKLTDYSPKVFMNQLIGERLAALLNYNLVELAPPNHLAFISKKNLANDLGFNGRALVTKIIAVYIALNTQQFAKFVAFDERSFTSEKFKTIFDGIKNVFGISGVLMEKFSLFLQMAYNEYDSKMEEEEDYGDDVPDEFRDPVMDNIMLDPVKLPSSGQIMDRKNIIKHLLNIQIDPFNRQPLKQEDLIPVPELKNKILEWIQEKKKARNH</sequence>
<dbReference type="SUPFAM" id="SSF57850">
    <property type="entry name" value="RING/U-box"/>
    <property type="match status" value="1"/>
</dbReference>